<gene>
    <name evidence="1" type="ordered locus">Calow_0586</name>
</gene>
<reference key="1">
    <citation type="submission" date="2010-09" db="EMBL/GenBank/DDBJ databases">
        <title>Complete sequence of Caldicellulosiruptor owensensis OL.</title>
        <authorList>
            <consortium name="US DOE Joint Genome Institute"/>
            <person name="Lucas S."/>
            <person name="Copeland A."/>
            <person name="Lapidus A."/>
            <person name="Cheng J.-F."/>
            <person name="Bruce D."/>
            <person name="Goodwin L."/>
            <person name="Pitluck S."/>
            <person name="Davenport K."/>
            <person name="Detter J.C."/>
            <person name="Han C."/>
            <person name="Tapia R."/>
            <person name="Land M."/>
            <person name="Hauser L."/>
            <person name="Chang Y.-J."/>
            <person name="Jeffries C."/>
            <person name="Kyrpides N."/>
            <person name="Ivanova N."/>
            <person name="Mikhailova N."/>
            <person name="Blumer-Schuette S.E."/>
            <person name="Kelly R.M."/>
            <person name="Woyke T."/>
        </authorList>
    </citation>
    <scope>NUCLEOTIDE SEQUENCE</scope>
    <source>
        <strain>OL</strain>
    </source>
</reference>
<evidence type="ECO:0000313" key="2">
    <source>
        <dbReference type="Proteomes" id="UP000006889"/>
    </source>
</evidence>
<dbReference type="eggNOG" id="COG5263">
    <property type="taxonomic scope" value="Bacteria"/>
</dbReference>
<dbReference type="PANTHER" id="PTHR37841:SF1">
    <property type="entry name" value="DUF3298 DOMAIN-CONTAINING PROTEIN"/>
    <property type="match status" value="1"/>
</dbReference>
<reference evidence="1 2" key="2">
    <citation type="journal article" date="2011" name="J. Bacteriol.">
        <title>Complete genome sequences for the anaerobic, extremely thermophilic plant biomass-degrading bacteria Caldicellulosiruptor hydrothermalis, Caldicellulosiruptor kristjanssonii, Caldicellulosiruptor kronotskyensis, Caldicellulosiruptor owensenis, and Caldicellulosiruptor lactoaceticus.</title>
        <authorList>
            <person name="Blumer-Schuette S.E."/>
            <person name="Ozdemir I."/>
            <person name="Mistry D."/>
            <person name="Lucas S."/>
            <person name="Lapidus A."/>
            <person name="Cheng J.F."/>
            <person name="Goodwin L.A."/>
            <person name="Pitluck S."/>
            <person name="Land M.L."/>
            <person name="Hauser L.J."/>
            <person name="Woyke T."/>
            <person name="Mikhailova N."/>
            <person name="Pati A."/>
            <person name="Kyrpides N.C."/>
            <person name="Ivanova N."/>
            <person name="Detter J.C."/>
            <person name="Walston-Davenport K."/>
            <person name="Han S."/>
            <person name="Adams M.W."/>
            <person name="Kelly R.M."/>
        </authorList>
    </citation>
    <scope>NUCLEOTIDE SEQUENCE [LARGE SCALE GENOMIC DNA]</scope>
    <source>
        <strain evidence="2">ATCC 700167 / DSM 13100 / OL</strain>
    </source>
</reference>
<dbReference type="SUPFAM" id="SSF69360">
    <property type="entry name" value="Cell wall binding repeat"/>
    <property type="match status" value="1"/>
</dbReference>
<dbReference type="STRING" id="632518.Calow_0586"/>
<dbReference type="Proteomes" id="UP000006889">
    <property type="component" value="Chromosome"/>
</dbReference>
<dbReference type="HOGENOM" id="CLU_561119_0_0_9"/>
<dbReference type="PANTHER" id="PTHR37841">
    <property type="entry name" value="GLR2918 PROTEIN"/>
    <property type="match status" value="1"/>
</dbReference>
<proteinExistence type="predicted"/>
<dbReference type="Pfam" id="PF14903">
    <property type="entry name" value="WG_beta_rep"/>
    <property type="match status" value="8"/>
</dbReference>
<accession>E4Q4S1</accession>
<sequence>MMFNRRPKIILSIMLLIISVLISKISLGFSNNIYIIVEPKYEGELVWMGSNIGIYRSNSNKFGVFDIKSSKILIPAKYEEINCLFSDNLIEVKYRDKYGFLDKKTGEEIVVPKYDYIRYSDYFENLVPVIVTNRCGLISKITGKEVLPIKYDFDSFLSAFSDYSGGYLVEIKLNGKVGLVNRNGIEIVKPIYDEIRGIGEGNIATVTMNGLFGFVNVKNGKTLIKPQYNYAGVFREGLAPVVDGISWFFIDKSGKVAIKLPYDRTLMGFVDSFHEGLAAFGIGWNNPKWGFFDRKGKIVIKPRYEDVEPFIGGLAPVKINGKWGFIDKTGKEVFKPQYDEVKLFFDDLLRINNMLVMVKAKGKWGIIDKKTKKEIIKPMYNEIKYFSNNVIMVEITQQGKIKYGFVDINTGKEIISPKYDFVDYYSKGNKFVKVRIGSKWGLVDRQTGRELLTPRYDYIGEVSEGLIPVSVDKKWGFIDINGNELVKLKYDFVKGYKEGLAAVKINGKWGFVDKMGNETIKPLYNNAESFKKGLSLVSTDDGYYFIDKTGKEVDKLNIDFSYILNPIEYSTEWDYVVYKDGKFGFLKIQIN</sequence>
<dbReference type="EMBL" id="CP002216">
    <property type="protein sequence ID" value="ADQ04163.1"/>
    <property type="molecule type" value="Genomic_DNA"/>
</dbReference>
<protein>
    <recommendedName>
        <fullName evidence="3">WG repeat-containing protein</fullName>
    </recommendedName>
</protein>
<dbReference type="AlphaFoldDB" id="E4Q4S1"/>
<name>E4Q4S1_CALOW</name>
<evidence type="ECO:0008006" key="3">
    <source>
        <dbReference type="Google" id="ProtNLM"/>
    </source>
</evidence>
<dbReference type="KEGG" id="cow:Calow_0586"/>
<dbReference type="InterPro" id="IPR032774">
    <property type="entry name" value="WG_beta_rep"/>
</dbReference>
<evidence type="ECO:0000313" key="1">
    <source>
        <dbReference type="EMBL" id="ADQ04163.1"/>
    </source>
</evidence>
<organism evidence="1 2">
    <name type="scientific">Caldicellulosiruptor owensensis (strain ATCC 700167 / DSM 13100 / OL)</name>
    <dbReference type="NCBI Taxonomy" id="632518"/>
    <lineage>
        <taxon>Bacteria</taxon>
        <taxon>Bacillati</taxon>
        <taxon>Bacillota</taxon>
        <taxon>Bacillota incertae sedis</taxon>
        <taxon>Caldicellulosiruptorales</taxon>
        <taxon>Caldicellulosiruptoraceae</taxon>
        <taxon>Caldicellulosiruptor</taxon>
    </lineage>
</organism>
<keyword evidence="2" id="KW-1185">Reference proteome</keyword>